<accession>A0A0R2I6A6</accession>
<gene>
    <name evidence="2" type="ORF">IV74_GL001059</name>
</gene>
<feature type="transmembrane region" description="Helical" evidence="1">
    <location>
        <begin position="311"/>
        <end position="341"/>
    </location>
</feature>
<feature type="transmembrane region" description="Helical" evidence="1">
    <location>
        <begin position="216"/>
        <end position="235"/>
    </location>
</feature>
<feature type="transmembrane region" description="Helical" evidence="1">
    <location>
        <begin position="382"/>
        <end position="402"/>
    </location>
</feature>
<dbReference type="GeneID" id="89589566"/>
<feature type="transmembrane region" description="Helical" evidence="1">
    <location>
        <begin position="414"/>
        <end position="443"/>
    </location>
</feature>
<keyword evidence="3" id="KW-1185">Reference proteome</keyword>
<name>A0A0R2I6A6_CARDV</name>
<sequence length="455" mass="51561">MKNKLLFFTYAVVNTTLFLPYFLYLLIGNHYPTFLNGWFPLIVFYVCNLTGTFLVRSFGKKVSTRELLLFFLLLASVGSFLGILVSINALWLDLSAILLGLSCSLLLPLYLTIQYHERRLFHRSFSGKDYGFAFLTILLFMPLIILLVKVNLPELAFGLYGIAFLVSFFLLRNLPHYDHGKMPNTSFDSRFFLLFLVLAGMTFAVKSLRVLADNHFSLILMTLLAILLIGVFYLIQHSSFKFSLPRYVYLFSFLQGMLTNFFILFGTFYLFSLQKGVYLYSFIYLAYGLGIISSLFLGTKVLNLFPKVEKVTLCGISLLVGTGLIFIPVCIPVGGFLIGFFSNLNSSLLNKVAYTKTTGLKDSSLLVKNRWGKLGSIFQQSLLFLLFISFCHFFEIPILSLLETITGKSLAPHLTSIVFVLRITGGVILFGISVCYLTTLYFYEKELKTKQAPIN</sequence>
<feature type="transmembrane region" description="Helical" evidence="1">
    <location>
        <begin position="132"/>
        <end position="149"/>
    </location>
</feature>
<dbReference type="AlphaFoldDB" id="A0A0R2I6A6"/>
<dbReference type="eggNOG" id="ENOG5033DXW">
    <property type="taxonomic scope" value="Bacteria"/>
</dbReference>
<feature type="transmembrane region" description="Helical" evidence="1">
    <location>
        <begin position="191"/>
        <end position="210"/>
    </location>
</feature>
<evidence type="ECO:0000256" key="1">
    <source>
        <dbReference type="SAM" id="Phobius"/>
    </source>
</evidence>
<dbReference type="Proteomes" id="UP000051658">
    <property type="component" value="Unassembled WGS sequence"/>
</dbReference>
<feature type="transmembrane region" description="Helical" evidence="1">
    <location>
        <begin position="277"/>
        <end position="299"/>
    </location>
</feature>
<dbReference type="PATRIC" id="fig|1449336.4.peg.1084"/>
<evidence type="ECO:0000313" key="2">
    <source>
        <dbReference type="EMBL" id="KRN57804.1"/>
    </source>
</evidence>
<keyword evidence="1" id="KW-0472">Membrane</keyword>
<feature type="transmembrane region" description="Helical" evidence="1">
    <location>
        <begin position="33"/>
        <end position="55"/>
    </location>
</feature>
<feature type="transmembrane region" description="Helical" evidence="1">
    <location>
        <begin position="67"/>
        <end position="85"/>
    </location>
</feature>
<comment type="caution">
    <text evidence="2">The sequence shown here is derived from an EMBL/GenBank/DDBJ whole genome shotgun (WGS) entry which is preliminary data.</text>
</comment>
<feature type="transmembrane region" description="Helical" evidence="1">
    <location>
        <begin position="155"/>
        <end position="171"/>
    </location>
</feature>
<feature type="transmembrane region" description="Helical" evidence="1">
    <location>
        <begin position="7"/>
        <end position="27"/>
    </location>
</feature>
<keyword evidence="1" id="KW-1133">Transmembrane helix</keyword>
<reference evidence="2 3" key="1">
    <citation type="journal article" date="2015" name="Genome Announc.">
        <title>Expanding the biotechnology potential of lactobacilli through comparative genomics of 213 strains and associated genera.</title>
        <authorList>
            <person name="Sun Z."/>
            <person name="Harris H.M."/>
            <person name="McCann A."/>
            <person name="Guo C."/>
            <person name="Argimon S."/>
            <person name="Zhang W."/>
            <person name="Yang X."/>
            <person name="Jeffery I.B."/>
            <person name="Cooney J.C."/>
            <person name="Kagawa T.F."/>
            <person name="Liu W."/>
            <person name="Song Y."/>
            <person name="Salvetti E."/>
            <person name="Wrobel A."/>
            <person name="Rasinkangas P."/>
            <person name="Parkhill J."/>
            <person name="Rea M.C."/>
            <person name="O'Sullivan O."/>
            <person name="Ritari J."/>
            <person name="Douillard F.P."/>
            <person name="Paul Ross R."/>
            <person name="Yang R."/>
            <person name="Briner A.E."/>
            <person name="Felis G.E."/>
            <person name="de Vos W.M."/>
            <person name="Barrangou R."/>
            <person name="Klaenhammer T.R."/>
            <person name="Caufield P.W."/>
            <person name="Cui Y."/>
            <person name="Zhang H."/>
            <person name="O'Toole P.W."/>
        </authorList>
    </citation>
    <scope>NUCLEOTIDE SEQUENCE [LARGE SCALE GENOMIC DNA]</scope>
    <source>
        <strain evidence="2 3">DSM 20623</strain>
    </source>
</reference>
<dbReference type="RefSeq" id="WP_034568469.1">
    <property type="nucleotide sequence ID" value="NZ_JQBS01000001.1"/>
</dbReference>
<organism evidence="2 3">
    <name type="scientific">Carnobacterium divergens DSM 20623</name>
    <dbReference type="NCBI Taxonomy" id="1449336"/>
    <lineage>
        <taxon>Bacteria</taxon>
        <taxon>Bacillati</taxon>
        <taxon>Bacillota</taxon>
        <taxon>Bacilli</taxon>
        <taxon>Lactobacillales</taxon>
        <taxon>Carnobacteriaceae</taxon>
        <taxon>Carnobacterium</taxon>
    </lineage>
</organism>
<feature type="transmembrane region" description="Helical" evidence="1">
    <location>
        <begin position="247"/>
        <end position="271"/>
    </location>
</feature>
<protein>
    <submittedName>
        <fullName evidence="2">Uncharacterized protein</fullName>
    </submittedName>
</protein>
<proteinExistence type="predicted"/>
<evidence type="ECO:0000313" key="3">
    <source>
        <dbReference type="Proteomes" id="UP000051658"/>
    </source>
</evidence>
<keyword evidence="1" id="KW-0812">Transmembrane</keyword>
<dbReference type="EMBL" id="JQBS01000001">
    <property type="protein sequence ID" value="KRN57804.1"/>
    <property type="molecule type" value="Genomic_DNA"/>
</dbReference>
<feature type="transmembrane region" description="Helical" evidence="1">
    <location>
        <begin position="91"/>
        <end position="111"/>
    </location>
</feature>